<evidence type="ECO:0000313" key="4">
    <source>
        <dbReference type="EMBL" id="GGM32726.1"/>
    </source>
</evidence>
<protein>
    <recommendedName>
        <fullName evidence="3">PPE domain-containing protein</fullName>
    </recommendedName>
</protein>
<reference evidence="4" key="2">
    <citation type="submission" date="2020-09" db="EMBL/GenBank/DDBJ databases">
        <authorList>
            <person name="Sun Q."/>
            <person name="Zhou Y."/>
        </authorList>
    </citation>
    <scope>NUCLEOTIDE SEQUENCE</scope>
    <source>
        <strain evidence="4">CGMCC 4.5737</strain>
    </source>
</reference>
<comment type="caution">
    <text evidence="4">The sequence shown here is derived from an EMBL/GenBank/DDBJ whole genome shotgun (WGS) entry which is preliminary data.</text>
</comment>
<dbReference type="AlphaFoldDB" id="A0A8J3C8D7"/>
<dbReference type="EMBL" id="BMMK01000001">
    <property type="protein sequence ID" value="GGM32726.1"/>
    <property type="molecule type" value="Genomic_DNA"/>
</dbReference>
<dbReference type="Gene3D" id="1.20.1260.20">
    <property type="entry name" value="PPE superfamily"/>
    <property type="match status" value="1"/>
</dbReference>
<feature type="compositionally biased region" description="Gly residues" evidence="2">
    <location>
        <begin position="355"/>
        <end position="448"/>
    </location>
</feature>
<feature type="compositionally biased region" description="Pro residues" evidence="2">
    <location>
        <begin position="291"/>
        <end position="313"/>
    </location>
</feature>
<comment type="similarity">
    <text evidence="1">Belongs to the mycobacterial PPE family.</text>
</comment>
<evidence type="ECO:0000256" key="2">
    <source>
        <dbReference type="SAM" id="MobiDB-lite"/>
    </source>
</evidence>
<dbReference type="Proteomes" id="UP000637578">
    <property type="component" value="Unassembled WGS sequence"/>
</dbReference>
<feature type="compositionally biased region" description="Gly residues" evidence="2">
    <location>
        <begin position="463"/>
        <end position="482"/>
    </location>
</feature>
<feature type="compositionally biased region" description="Pro residues" evidence="2">
    <location>
        <begin position="338"/>
        <end position="348"/>
    </location>
</feature>
<feature type="compositionally biased region" description="Pro residues" evidence="2">
    <location>
        <begin position="253"/>
        <end position="273"/>
    </location>
</feature>
<feature type="domain" description="PPE" evidence="3">
    <location>
        <begin position="94"/>
        <end position="227"/>
    </location>
</feature>
<keyword evidence="5" id="KW-1185">Reference proteome</keyword>
<name>A0A8J3C8D7_9PSEU</name>
<dbReference type="InterPro" id="IPR000030">
    <property type="entry name" value="PPE_dom"/>
</dbReference>
<organism evidence="4 5">
    <name type="scientific">Longimycelium tulufanense</name>
    <dbReference type="NCBI Taxonomy" id="907463"/>
    <lineage>
        <taxon>Bacteria</taxon>
        <taxon>Bacillati</taxon>
        <taxon>Actinomycetota</taxon>
        <taxon>Actinomycetes</taxon>
        <taxon>Pseudonocardiales</taxon>
        <taxon>Pseudonocardiaceae</taxon>
        <taxon>Longimycelium</taxon>
    </lineage>
</organism>
<evidence type="ECO:0000256" key="1">
    <source>
        <dbReference type="ARBA" id="ARBA00010652"/>
    </source>
</evidence>
<dbReference type="InterPro" id="IPR038332">
    <property type="entry name" value="PPE_sf"/>
</dbReference>
<evidence type="ECO:0000259" key="3">
    <source>
        <dbReference type="Pfam" id="PF00823"/>
    </source>
</evidence>
<feature type="region of interest" description="Disordered" evidence="2">
    <location>
        <begin position="23"/>
        <end position="70"/>
    </location>
</feature>
<accession>A0A8J3C8D7</accession>
<sequence length="512" mass="51987">MGFWDSPIGRISWEAGKKADDFGRWVSGRPSREEERRVDDAQRRGNEERDRLHRENRRYQDEVEGYDPPSITSRDNWASWEHRRIYDMTQQTLKSGDLHEVARVWEQIGSQLTEAAGDFKRSLPNAINGRWEGNAAQAAIAAGEPISQWAEQMAAASQLTGNKLREAATAAEQTKNMVPPPKEHDWKRNLVVGIGTMGTGVVADAAEQAQEREQAKAEAVNVMNSVYSQVYQQVDGSVPAFTPPTDPSNPGEPSRPPTPPPPPGGRADPPPGQPGGRPSDGSYPGGGYRTDPPPPVSPPPPPPGQHVQPPPGPGGDSGQQWRVDRPPAQVDPAQVTPTPAPTPPPGNWSPPNTGVPGGGLGGGGGPVGGFVPGYGGGSGGTVGPGGMRGSGAGAGGFRAGSPGGGSGGFGPRGGGAFGPGAGGAGSPGAGGSTALGPGRGSGVGGFGPTGSVAGGAASTGRPGTSGTGAAGVGAGAGRGQGGEDAEHQRPSYLVETDDIYDLPRVAPPVIGE</sequence>
<evidence type="ECO:0000313" key="5">
    <source>
        <dbReference type="Proteomes" id="UP000637578"/>
    </source>
</evidence>
<dbReference type="Pfam" id="PF00823">
    <property type="entry name" value="PPE"/>
    <property type="match status" value="1"/>
</dbReference>
<reference evidence="4" key="1">
    <citation type="journal article" date="2014" name="Int. J. Syst. Evol. Microbiol.">
        <title>Complete genome sequence of Corynebacterium casei LMG S-19264T (=DSM 44701T), isolated from a smear-ripened cheese.</title>
        <authorList>
            <consortium name="US DOE Joint Genome Institute (JGI-PGF)"/>
            <person name="Walter F."/>
            <person name="Albersmeier A."/>
            <person name="Kalinowski J."/>
            <person name="Ruckert C."/>
        </authorList>
    </citation>
    <scope>NUCLEOTIDE SEQUENCE</scope>
    <source>
        <strain evidence="4">CGMCC 4.5737</strain>
    </source>
</reference>
<feature type="region of interest" description="Disordered" evidence="2">
    <location>
        <begin position="236"/>
        <end position="499"/>
    </location>
</feature>
<dbReference type="RefSeq" id="WP_189052724.1">
    <property type="nucleotide sequence ID" value="NZ_BMMK01000001.1"/>
</dbReference>
<feature type="compositionally biased region" description="Basic and acidic residues" evidence="2">
    <location>
        <begin position="30"/>
        <end position="61"/>
    </location>
</feature>
<feature type="compositionally biased region" description="Low complexity" evidence="2">
    <location>
        <begin position="449"/>
        <end position="460"/>
    </location>
</feature>
<dbReference type="SUPFAM" id="SSF140459">
    <property type="entry name" value="PE/PPE dimer-like"/>
    <property type="match status" value="1"/>
</dbReference>
<gene>
    <name evidence="4" type="ORF">GCM10012275_00160</name>
</gene>
<proteinExistence type="inferred from homology"/>